<evidence type="ECO:0000313" key="3">
    <source>
        <dbReference type="Proteomes" id="UP000193642"/>
    </source>
</evidence>
<name>A0A1Y2CZ05_9FUNG</name>
<accession>A0A1Y2CZ05</accession>
<evidence type="ECO:0000313" key="2">
    <source>
        <dbReference type="EMBL" id="ORY52273.1"/>
    </source>
</evidence>
<keyword evidence="1" id="KW-0472">Membrane</keyword>
<gene>
    <name evidence="2" type="ORF">BCR33DRAFT_313428</name>
</gene>
<keyword evidence="3" id="KW-1185">Reference proteome</keyword>
<protein>
    <submittedName>
        <fullName evidence="2">Uncharacterized protein</fullName>
    </submittedName>
</protein>
<dbReference type="AlphaFoldDB" id="A0A1Y2CZ05"/>
<dbReference type="Proteomes" id="UP000193642">
    <property type="component" value="Unassembled WGS sequence"/>
</dbReference>
<feature type="transmembrane region" description="Helical" evidence="1">
    <location>
        <begin position="62"/>
        <end position="80"/>
    </location>
</feature>
<evidence type="ECO:0000256" key="1">
    <source>
        <dbReference type="SAM" id="Phobius"/>
    </source>
</evidence>
<keyword evidence="1" id="KW-1133">Transmembrane helix</keyword>
<dbReference type="EMBL" id="MCGO01000003">
    <property type="protein sequence ID" value="ORY52273.1"/>
    <property type="molecule type" value="Genomic_DNA"/>
</dbReference>
<keyword evidence="1" id="KW-0812">Transmembrane</keyword>
<sequence>MSLSQSTKDSRVWTIFLQMLLMYVFLSINLAEIFFFQTHPLLKVAWSLISAGFKMVKNAADLIISLWIWLGHLTILQAIFGS</sequence>
<proteinExistence type="predicted"/>
<organism evidence="2 3">
    <name type="scientific">Rhizoclosmatium globosum</name>
    <dbReference type="NCBI Taxonomy" id="329046"/>
    <lineage>
        <taxon>Eukaryota</taxon>
        <taxon>Fungi</taxon>
        <taxon>Fungi incertae sedis</taxon>
        <taxon>Chytridiomycota</taxon>
        <taxon>Chytridiomycota incertae sedis</taxon>
        <taxon>Chytridiomycetes</taxon>
        <taxon>Chytridiales</taxon>
        <taxon>Chytriomycetaceae</taxon>
        <taxon>Rhizoclosmatium</taxon>
    </lineage>
</organism>
<reference evidence="2 3" key="1">
    <citation type="submission" date="2016-07" db="EMBL/GenBank/DDBJ databases">
        <title>Pervasive Adenine N6-methylation of Active Genes in Fungi.</title>
        <authorList>
            <consortium name="DOE Joint Genome Institute"/>
            <person name="Mondo S.J."/>
            <person name="Dannebaum R.O."/>
            <person name="Kuo R.C."/>
            <person name="Labutti K."/>
            <person name="Haridas S."/>
            <person name="Kuo A."/>
            <person name="Salamov A."/>
            <person name="Ahrendt S.R."/>
            <person name="Lipzen A."/>
            <person name="Sullivan W."/>
            <person name="Andreopoulos W.B."/>
            <person name="Clum A."/>
            <person name="Lindquist E."/>
            <person name="Daum C."/>
            <person name="Ramamoorthy G.K."/>
            <person name="Gryganskyi A."/>
            <person name="Culley D."/>
            <person name="Magnuson J.K."/>
            <person name="James T.Y."/>
            <person name="O'Malley M.A."/>
            <person name="Stajich J.E."/>
            <person name="Spatafora J.W."/>
            <person name="Visel A."/>
            <person name="Grigoriev I.V."/>
        </authorList>
    </citation>
    <scope>NUCLEOTIDE SEQUENCE [LARGE SCALE GENOMIC DNA]</scope>
    <source>
        <strain evidence="2 3">JEL800</strain>
    </source>
</reference>
<comment type="caution">
    <text evidence="2">The sequence shown here is derived from an EMBL/GenBank/DDBJ whole genome shotgun (WGS) entry which is preliminary data.</text>
</comment>
<feature type="transmembrane region" description="Helical" evidence="1">
    <location>
        <begin position="12"/>
        <end position="36"/>
    </location>
</feature>